<feature type="region of interest" description="Fusion" evidence="23">
    <location>
        <begin position="249"/>
        <end position="285"/>
    </location>
</feature>
<dbReference type="GO" id="GO:0055036">
    <property type="term" value="C:virion membrane"/>
    <property type="evidence" value="ECO:0007669"/>
    <property type="project" value="UniProtKB-SubCell"/>
</dbReference>
<feature type="glycosylation site" description="N-linked (GlcNAc...) asparagine; by host" evidence="23">
    <location>
        <position position="364"/>
    </location>
</feature>
<comment type="subcellular location">
    <molecule>Glycoprotein G2</molecule>
    <subcellularLocation>
        <location evidence="23">Virion membrane</location>
        <topology evidence="23">Single-pass membrane protein</topology>
    </subcellularLocation>
    <subcellularLocation>
        <location evidence="23">Host endoplasmic reticulum membrane</location>
        <topology evidence="23">Single-pass membrane protein</topology>
    </subcellularLocation>
    <subcellularLocation>
        <location evidence="23">Host Golgi apparatus membrane</location>
        <topology evidence="23">Single-pass membrane protein</topology>
    </subcellularLocation>
    <subcellularLocation>
        <location evidence="23">Host cell membrane</location>
        <topology evidence="23">Single-pass membrane protein</topology>
    </subcellularLocation>
    <text evidence="23">Binding to the stable signal peptide masks endogenous ER localization signals in the cytoplasmic domain of G2 to ensure that only the fully assembled, tripartite GP complex is transported for virion assembly.</text>
</comment>
<feature type="glycosylation site" description="N-linked (GlcNAc...) asparagine; by host" evidence="23">
    <location>
        <position position="129"/>
    </location>
</feature>
<dbReference type="GO" id="GO:0046872">
    <property type="term" value="F:metal ion binding"/>
    <property type="evidence" value="ECO:0007669"/>
    <property type="project" value="UniProtKB-KW"/>
</dbReference>
<feature type="glycosylation site" description="N-linked (GlcNAc...) asparagine; by host" evidence="23">
    <location>
        <position position="356"/>
    </location>
</feature>
<evidence type="ECO:0000256" key="4">
    <source>
        <dbReference type="ARBA" id="ARBA00022581"/>
    </source>
</evidence>
<sequence>MGQLFSFIGEIPSIVHEALNVALIAVSIISVLKGIINIWKSGLLQFIAFLLLAGRSCSYRIGHHVELQHITLNGSYITPYVPLACMVNQSHFLLRGPFEAKWAIQLEITDITTLVETEGGSSSRVRLKNAGDCLTDRLDREEKVYTLRWFLSGLGDSEQFDPQILCNNGTSTAGLNVQINITEKGNCDHVFLRMRKIFGAFKNPCLSKGKLNMLLTIHNWTDQCPRDHLSTMHLVIQNAYKQVIKVRKLLAFFTWSLSDAVGNDTPGGYCLEKWMLISSELKCFGNTAIAKCNLDHNSEFCDMLRLFEFNKNAIKLLQNESKHQLDTIITAVNHLISDNVLMKNRIHELINIPYCNYTKFWYVNHTGFNVHSLPKCWLTKNGSYLNISDFRNEWILESDHLISEILSKEYEERQSKTPLSLVDTCFWSTLFYVSTIFLHLLKIPTHRHIIGEGCPKPHRLTRSSLCACGLFKQEGRPLRWVRDT</sequence>
<keyword evidence="6 23" id="KW-0812">Transmembrane</keyword>
<feature type="site" description="Cleavage; by host MBTPS1" evidence="23">
    <location>
        <begin position="250"/>
        <end position="251"/>
    </location>
</feature>
<keyword evidence="22 23" id="KW-1160">Virus entry into host cell</keyword>
<keyword evidence="10 23" id="KW-1040">Host Golgi apparatus</keyword>
<feature type="binding site" evidence="23">
    <location>
        <position position="448"/>
    </location>
    <ligand>
        <name>Zn(2+)</name>
        <dbReference type="ChEBI" id="CHEBI:29105"/>
        <label>2</label>
    </ligand>
</feature>
<keyword evidence="21 23" id="KW-0449">Lipoprotein</keyword>
<comment type="function">
    <molecule>Stable signal peptide</molecule>
    <text evidence="23">Functions as a cleaved signal peptide that is retained as the third component of the GP complex (GP-C). Helps to stabilize the spike complex in its native conformation. The SSP is required for efficient glycoprotein expression, post-translational maturation cleavage of G1 and G2, glycoprotein transport to the cell surface plasma membrane, formation of infectious virus particles, and acid pH-dependent glycoprotein-mediated cell fusion.</text>
</comment>
<evidence type="ECO:0000256" key="15">
    <source>
        <dbReference type="ARBA" id="ARBA00022890"/>
    </source>
</evidence>
<reference evidence="25" key="2">
    <citation type="journal article" date="2008" name="Virus Res.">
        <title>Diversity among Tacaribe serocomplex viruses (family Arenaviridae) naturally associated with the Mexican woodrat (Neotoma mexicana).</title>
        <authorList>
            <person name="Cajimat M.N."/>
            <person name="Milazzo M.L."/>
            <person name="Borchert J.N."/>
            <person name="Abbott K.D."/>
            <person name="Bradley R.D."/>
            <person name="Fulhorst C.F."/>
        </authorList>
    </citation>
    <scope>NUCLEOTIDE SEQUENCE</scope>
    <source>
        <strain evidence="25">AV D1240007</strain>
    </source>
</reference>
<comment type="caution">
    <text evidence="23">Lacks conserved residue(s) required for the propagation of feature annotation.</text>
</comment>
<evidence type="ECO:0000256" key="10">
    <source>
        <dbReference type="ARBA" id="ARBA00022812"/>
    </source>
</evidence>
<evidence type="ECO:0000256" key="23">
    <source>
        <dbReference type="HAMAP-Rule" id="MF_04084"/>
    </source>
</evidence>
<evidence type="ECO:0000256" key="12">
    <source>
        <dbReference type="ARBA" id="ARBA00022844"/>
    </source>
</evidence>
<dbReference type="HAMAP" id="MF_04084">
    <property type="entry name" value="ARENA_GPC"/>
    <property type="match status" value="1"/>
</dbReference>
<evidence type="ECO:0000256" key="13">
    <source>
        <dbReference type="ARBA" id="ARBA00022870"/>
    </source>
</evidence>
<gene>
    <name evidence="23" type="primary">GPC</name>
</gene>
<evidence type="ECO:0000256" key="7">
    <source>
        <dbReference type="ARBA" id="ARBA00022707"/>
    </source>
</evidence>
<evidence type="ECO:0000256" key="24">
    <source>
        <dbReference type="PIRNR" id="PIRNR004028"/>
    </source>
</evidence>
<comment type="subunit">
    <molecule>Stable signal peptide</molecule>
    <text evidence="23">Interacts with glycoprotein G2. Part of the GP complex (GP-C) together with glycoprotein G1 and glycoprotein G2. The GP-complex interacts with protein Z, which interacts with ribonucleocapsid; these interactions may induce virion budding.</text>
</comment>
<evidence type="ECO:0000256" key="21">
    <source>
        <dbReference type="ARBA" id="ARBA00023288"/>
    </source>
</evidence>
<feature type="topological domain" description="Extracellular" evidence="23">
    <location>
        <begin position="2"/>
        <end position="17"/>
    </location>
</feature>
<keyword evidence="3 23" id="KW-1032">Host cell membrane</keyword>
<feature type="lipid moiety-binding region" description="N-myristoyl glycine; by host" evidence="23">
    <location>
        <position position="2"/>
    </location>
</feature>
<dbReference type="GO" id="GO:0016020">
    <property type="term" value="C:membrane"/>
    <property type="evidence" value="ECO:0007669"/>
    <property type="project" value="UniProtKB-UniRule"/>
</dbReference>
<feature type="disulfide bond" evidence="23">
    <location>
        <begin position="355"/>
        <end position="376"/>
    </location>
</feature>
<feature type="glycosylation site" description="N-linked (GlcNAc...) asparagine; by host" evidence="23">
    <location>
        <position position="180"/>
    </location>
</feature>
<feature type="glycosylation site" description="N-linked (GlcNAc...) asparagine; by host" evidence="23">
    <location>
        <position position="381"/>
    </location>
</feature>
<evidence type="ECO:0000256" key="5">
    <source>
        <dbReference type="ARBA" id="ARBA00022595"/>
    </source>
</evidence>
<reference evidence="25" key="1">
    <citation type="submission" date="2007-08" db="EMBL/GenBank/DDBJ databases">
        <authorList>
            <person name="Cajimat M.N.B."/>
            <person name="Milazzo M.L."/>
            <person name="Fulhorst C.F."/>
        </authorList>
    </citation>
    <scope>NUCLEOTIDE SEQUENCE</scope>
    <source>
        <strain evidence="25">AV D1240007</strain>
    </source>
</reference>
<keyword evidence="4 23" id="KW-0945">Host-virus interaction</keyword>
<evidence type="ECO:0000256" key="3">
    <source>
        <dbReference type="ARBA" id="ARBA00022511"/>
    </source>
</evidence>
<evidence type="ECO:0000313" key="25">
    <source>
        <dbReference type="EMBL" id="ABW96598.1"/>
    </source>
</evidence>
<keyword evidence="2 23" id="KW-1170">Fusion of virus membrane with host endosomal membrane</keyword>
<keyword evidence="7 23" id="KW-0519">Myristate</keyword>
<dbReference type="GO" id="GO:0044167">
    <property type="term" value="C:host cell endoplasmic reticulum membrane"/>
    <property type="evidence" value="ECO:0007669"/>
    <property type="project" value="UniProtKB-SubCell"/>
</dbReference>
<dbReference type="GO" id="GO:0039654">
    <property type="term" value="P:fusion of virus membrane with host endosome membrane"/>
    <property type="evidence" value="ECO:0007669"/>
    <property type="project" value="UniProtKB-UniRule"/>
</dbReference>
<dbReference type="InterPro" id="IPR001535">
    <property type="entry name" value="Arena_glycoprot"/>
</dbReference>
<dbReference type="Pfam" id="PF00798">
    <property type="entry name" value="Arena_glycoprot"/>
    <property type="match status" value="1"/>
</dbReference>
<feature type="chain" id="PRO_5023439152" description="Glycoprotein G2" evidence="23">
    <location>
        <begin position="251"/>
        <end position="484"/>
    </location>
</feature>
<feature type="region of interest" description="HR2" evidence="23">
    <location>
        <begin position="359"/>
        <end position="422"/>
    </location>
</feature>
<keyword evidence="15 23" id="KW-1164">Virus endocytosis by host</keyword>
<dbReference type="InterPro" id="IPR043015">
    <property type="entry name" value="Arena_glycoprot_zinc-bd"/>
</dbReference>
<comment type="PTM">
    <molecule>Stable signal peptide</molecule>
    <text evidence="23">The SSP remains stably associated with the GP complex following cleavage by signal peptidase and plays crucial roles in the trafficking of GP through the secretory pathway.</text>
</comment>
<dbReference type="Gene3D" id="2.20.28.180">
    <property type="entry name" value="Arenavirus glycoprotein, zinc binding domain"/>
    <property type="match status" value="1"/>
</dbReference>
<evidence type="ECO:0000256" key="11">
    <source>
        <dbReference type="ARBA" id="ARBA00022833"/>
    </source>
</evidence>
<comment type="PTM">
    <molecule>Pre-glycoprotein polyprotein GP complex</molecule>
    <text evidence="23">Specific enzymatic cleavages in vivo yield mature proteins. GP-C polyprotein is cleaved in the endoplasmic reticulum by the host protease MBTPS1. Only cleaved glycoprotein is incorporated into virions.</text>
</comment>
<feature type="glycosylation site" description="N-linked (GlcNAc...) asparagine; by host" evidence="23">
    <location>
        <position position="88"/>
    </location>
</feature>
<evidence type="ECO:0000256" key="14">
    <source>
        <dbReference type="ARBA" id="ARBA00022879"/>
    </source>
</evidence>
<feature type="binding site" evidence="23">
    <location>
        <position position="446"/>
    </location>
    <ligand>
        <name>Zn(2+)</name>
        <dbReference type="ChEBI" id="CHEBI:29105"/>
        <label>2</label>
    </ligand>
</feature>
<feature type="binding site" evidence="23">
    <location>
        <position position="468"/>
    </location>
    <ligand>
        <name>Zn(2+)</name>
        <dbReference type="ChEBI" id="CHEBI:29105"/>
        <label>1</label>
    </ligand>
</feature>
<feature type="initiator methionine" description="Removed; by host" evidence="23">
    <location>
        <position position="1"/>
    </location>
</feature>
<evidence type="ECO:0000256" key="18">
    <source>
        <dbReference type="ARBA" id="ARBA00023157"/>
    </source>
</evidence>
<evidence type="ECO:0000256" key="2">
    <source>
        <dbReference type="ARBA" id="ARBA00022510"/>
    </source>
</evidence>
<keyword evidence="16 23" id="KW-1133">Transmembrane helix</keyword>
<comment type="similarity">
    <text evidence="23 24">Belongs to the arenaviridae GPC protein family.</text>
</comment>
<evidence type="ECO:0000256" key="6">
    <source>
        <dbReference type="ARBA" id="ARBA00022692"/>
    </source>
</evidence>
<feature type="disulfide bond" evidence="23">
    <location>
        <begin position="292"/>
        <end position="301"/>
    </location>
</feature>
<feature type="glycosylation site" description="N-linked (GlcNAc...) asparagine; by host" evidence="23">
    <location>
        <position position="386"/>
    </location>
</feature>
<comment type="function">
    <molecule>Glycoprotein G2</molecule>
    <text evidence="23">Forms the virion spikes together with glycoprotein G1. The glycoprotein spike trimers are connected to the underlying matrix. Class I viral fusion protein that directs fusion of viral and host endosomal membranes, leading to delivery of the nucleocapsid into the cytoplasm. Membrane fusion is mediated by irreversible conformational changes induced by acidification.</text>
</comment>
<keyword evidence="17 23" id="KW-0472">Membrane</keyword>
<feature type="topological domain" description="Cytoplasmic" evidence="23">
    <location>
        <begin position="34"/>
        <end position="58"/>
    </location>
</feature>
<evidence type="ECO:0000256" key="16">
    <source>
        <dbReference type="ARBA" id="ARBA00022989"/>
    </source>
</evidence>
<keyword evidence="18 23" id="KW-1015">Disulfide bond</keyword>
<keyword evidence="8 23" id="KW-0479">Metal-binding</keyword>
<organism evidence="25">
    <name type="scientific">North American arenavirus</name>
    <dbReference type="NCBI Taxonomy" id="481887"/>
    <lineage>
        <taxon>Viruses</taxon>
        <taxon>Riboviria</taxon>
        <taxon>Orthornavirae</taxon>
        <taxon>Negarnaviricota</taxon>
        <taxon>Polyploviricotina</taxon>
        <taxon>Bunyaviricetes</taxon>
        <taxon>Hareavirales</taxon>
        <taxon>Arenaviridae</taxon>
        <taxon>Mammarenavirus</taxon>
        <taxon>Whitewater Arroyo mammarenavirus (isolate Rat/United States/AV 9310135/1995)</taxon>
    </lineage>
</organism>
<keyword evidence="13 23" id="KW-1043">Host membrane</keyword>
<evidence type="ECO:0000256" key="17">
    <source>
        <dbReference type="ARBA" id="ARBA00023136"/>
    </source>
</evidence>
<dbReference type="GO" id="GO:0020002">
    <property type="term" value="C:host cell plasma membrane"/>
    <property type="evidence" value="ECO:0007669"/>
    <property type="project" value="UniProtKB-SubCell"/>
</dbReference>
<comment type="subunit">
    <molecule>Glycoprotein G1</molecule>
    <text evidence="23">Homotrimer; disulfide-linked. In pre-fusion state, G1 homotrimers bind G2 homotrimers via ionic interactions. Part of the GP complex (GP-C) together with glycoprotein G2 and the stable signal peptide. The GP-complex interacts with protein Z, which interacts with ribonucleocapsid; these interactions may induce virion budding.</text>
</comment>
<keyword evidence="5 23" id="KW-1162">Viral penetration into host cytoplasm</keyword>
<dbReference type="GO" id="GO:0019031">
    <property type="term" value="C:viral envelope"/>
    <property type="evidence" value="ECO:0007669"/>
    <property type="project" value="UniProtKB-UniRule"/>
</dbReference>
<feature type="site" description="Cleavage; by host signal peptidase" evidence="23">
    <location>
        <begin position="58"/>
        <end position="59"/>
    </location>
</feature>
<evidence type="ECO:0000256" key="19">
    <source>
        <dbReference type="ARBA" id="ARBA00023180"/>
    </source>
</evidence>
<dbReference type="Gene3D" id="6.10.140.1590">
    <property type="match status" value="1"/>
</dbReference>
<comment type="domain">
    <molecule>Glycoprotein G2</molecule>
    <text evidence="23">Contains 1 fusion peptide at the N-terminus, 2 heptad repeats domains HR1 and HR2 and, at the C-terminus, a cytoplasmic domain that plays a role in ER location. Also contains a zinc-binding domain that allows SSP retention in the GPC complex by accepting a cysteine from SSP as the fourth ligand.</text>
</comment>
<keyword evidence="20 23" id="KW-1038">Host endoplasmic reticulum</keyword>
<dbReference type="EMBL" id="EU123329">
    <property type="protein sequence ID" value="ABW96598.1"/>
    <property type="molecule type" value="Genomic_RNA"/>
</dbReference>
<feature type="binding site" evidence="23">
    <location>
        <position position="458"/>
    </location>
    <ligand>
        <name>Zn(2+)</name>
        <dbReference type="ChEBI" id="CHEBI:29105"/>
        <label>1</label>
    </ligand>
</feature>
<evidence type="ECO:0000256" key="9">
    <source>
        <dbReference type="ARBA" id="ARBA00022804"/>
    </source>
</evidence>
<evidence type="ECO:0000256" key="1">
    <source>
        <dbReference type="ARBA" id="ARBA00022506"/>
    </source>
</evidence>
<proteinExistence type="inferred from homology"/>
<comment type="PTM">
    <molecule>Stable signal peptide</molecule>
    <text evidence="23">Myristoylation is necessary for GP2-mediated fusion activity.</text>
</comment>
<comment type="domain">
    <molecule>Stable signal peptide</molecule>
    <text evidence="23">The N-terminus is localized at the extracellular side of the GP-C, with a part embedded in the membrane probably.</text>
</comment>
<comment type="subcellular location">
    <molecule>Stable signal peptide</molecule>
    <subcellularLocation>
        <location evidence="23">Virion membrane</location>
        <topology evidence="23">Single-pass type II membrane protein</topology>
    </subcellularLocation>
    <subcellularLocation>
        <location evidence="23">Host endoplasmic reticulum membrane</location>
        <topology evidence="23">Single-pass type II membrane protein</topology>
    </subcellularLocation>
    <subcellularLocation>
        <location evidence="23">Host Golgi apparatus membrane</location>
        <topology evidence="23">Single-pass type II membrane protein</topology>
    </subcellularLocation>
    <subcellularLocation>
        <location evidence="23">Host cell membrane</location>
        <topology evidence="23">Single-pass type II membrane protein</topology>
    </subcellularLocation>
</comment>
<feature type="chain" id="PRO_5023439153" description="Pre-glycoprotein polyprotein GP complex" evidence="23">
    <location>
        <begin position="2"/>
        <end position="484"/>
    </location>
</feature>
<keyword evidence="1 23" id="KW-1168">Fusion of virus membrane with host membrane</keyword>
<dbReference type="GO" id="GO:0019062">
    <property type="term" value="P:virion attachment to host cell"/>
    <property type="evidence" value="ECO:0007669"/>
    <property type="project" value="UniProtKB-UniRule"/>
</dbReference>
<evidence type="ECO:0000256" key="20">
    <source>
        <dbReference type="ARBA" id="ARBA00023184"/>
    </source>
</evidence>
<accession>B2KSC3</accession>
<comment type="function">
    <molecule>Glycoprotein G1</molecule>
    <text evidence="23">Forms the virion spikes together with glycoprotein G2. The glycoprotein spike trimers are connected to the underlying matrix. Interacts with the host receptor leading to virus endocytosis.</text>
</comment>
<comment type="subunit">
    <molecule>Glycoprotein G2</molecule>
    <text evidence="23">Homotrimer. Interacts with the stable signal peptide. In pre-fusion state, G2 homotrimers bind G1 homotrimers via ionic interactions. Part of the GP complex (GP-C) together with glycoprotein G1 and the stable signal peptide. Acidification in the endosome triggers rearrangements, which ultimately leads to a 6 helix bundle formed by the two heptad repeat domains (HR1 and HR2) in post-fusion state. The GP-complex interacts with protein Z, which interacts with ribonucleocapsid; these interactions may induce virion budding.</text>
</comment>
<name>B2KSC3_WWAVU</name>
<keyword evidence="19 23" id="KW-0325">Glycoprotein</keyword>
<feature type="binding site" evidence="23">
    <location>
        <position position="57"/>
    </location>
    <ligand>
        <name>Zn(2+)</name>
        <dbReference type="ChEBI" id="CHEBI:29105"/>
        <label>1</label>
    </ligand>
</feature>
<feature type="binding site" evidence="23">
    <location>
        <position position="454"/>
    </location>
    <ligand>
        <name>Zn(2+)</name>
        <dbReference type="ChEBI" id="CHEBI:29105"/>
        <label>2</label>
    </ligand>
</feature>
<comment type="subcellular location">
    <molecule>Glycoprotein G1</molecule>
    <subcellularLocation>
        <location evidence="23">Virion membrane</location>
        <topology evidence="23">Peripheral membrane protein</topology>
    </subcellularLocation>
    <subcellularLocation>
        <location evidence="23">Host endoplasmic reticulum membrane</location>
        <topology evidence="23">Peripheral membrane protein</topology>
    </subcellularLocation>
    <subcellularLocation>
        <location evidence="23">Host Golgi apparatus membrane</location>
        <topology evidence="23">Peripheral membrane protein</topology>
    </subcellularLocation>
    <subcellularLocation>
        <location evidence="23">Host cell membrane</location>
        <topology evidence="23">Peripheral membrane protein</topology>
    </subcellularLocation>
</comment>
<dbReference type="PIRSF" id="PIRSF004028">
    <property type="entry name" value="GPC_ArenaV"/>
    <property type="match status" value="1"/>
</dbReference>
<evidence type="ECO:0000256" key="8">
    <source>
        <dbReference type="ARBA" id="ARBA00022723"/>
    </source>
</evidence>
<protein>
    <recommendedName>
        <fullName evidence="23">Pre-glycoprotein polyprotein GP complex</fullName>
        <shortName evidence="23">Pre-GP-C</shortName>
    </recommendedName>
    <component>
        <recommendedName>
            <fullName evidence="23">Stable signal peptide</fullName>
            <shortName evidence="23">SSP</shortName>
        </recommendedName>
    </component>
    <component>
        <recommendedName>
            <fullName evidence="23">Glycoprotein G1</fullName>
            <shortName evidence="23">GP1</shortName>
        </recommendedName>
    </component>
    <component>
        <recommendedName>
            <fullName evidence="23">Glycoprotein G2</fullName>
            <shortName evidence="23">GP2</shortName>
        </recommendedName>
    </component>
</protein>
<keyword evidence="12 23" id="KW-0946">Virion</keyword>
<evidence type="ECO:0000256" key="22">
    <source>
        <dbReference type="ARBA" id="ARBA00023296"/>
    </source>
</evidence>
<keyword evidence="11 23" id="KW-0862">Zinc</keyword>
<feature type="binding site" evidence="23">
    <location>
        <position position="466"/>
    </location>
    <ligand>
        <name>Zn(2+)</name>
        <dbReference type="ChEBI" id="CHEBI:29105"/>
        <label>1</label>
    </ligand>
</feature>
<keyword evidence="9 23" id="KW-1161">Viral attachment to host cell</keyword>
<dbReference type="GO" id="GO:0044178">
    <property type="term" value="C:host cell Golgi membrane"/>
    <property type="evidence" value="ECO:0007669"/>
    <property type="project" value="UniProtKB-SubCell"/>
</dbReference>
<feature type="chain" id="PRO_5023439151" description="Stable signal peptide" evidence="23">
    <location>
        <begin position="2"/>
        <end position="58"/>
    </location>
</feature>
<dbReference type="GO" id="GO:0019065">
    <property type="term" value="P:receptor-mediated endocytosis of virus by host cell"/>
    <property type="evidence" value="ECO:0007669"/>
    <property type="project" value="UniProtKB-UniRule"/>
</dbReference>
<keyword evidence="14 23" id="KW-0261">Viral envelope protein</keyword>
<feature type="topological domain" description="Cytoplasmic" evidence="23">
    <location>
        <begin position="445"/>
        <end position="484"/>
    </location>
</feature>
<feature type="region of interest" description="HR1" evidence="23">
    <location>
        <begin position="286"/>
        <end position="354"/>
    </location>
</feature>
<feature type="disulfide bond" evidence="23">
    <location>
        <begin position="270"/>
        <end position="283"/>
    </location>
</feature>